<evidence type="ECO:0000256" key="5">
    <source>
        <dbReference type="ARBA" id="ARBA00022630"/>
    </source>
</evidence>
<dbReference type="InterPro" id="IPR050074">
    <property type="entry name" value="DHO_dehydrogenase"/>
</dbReference>
<dbReference type="EC" id="1.3.5.2" evidence="11"/>
<dbReference type="CDD" id="cd04738">
    <property type="entry name" value="DHOD_2_like"/>
    <property type="match status" value="1"/>
</dbReference>
<feature type="binding site" evidence="11">
    <location>
        <begin position="311"/>
        <end position="312"/>
    </location>
    <ligand>
        <name>FMN</name>
        <dbReference type="ChEBI" id="CHEBI:58210"/>
    </ligand>
</feature>
<evidence type="ECO:0000256" key="10">
    <source>
        <dbReference type="ARBA" id="ARBA00048639"/>
    </source>
</evidence>
<dbReference type="InterPro" id="IPR005719">
    <property type="entry name" value="Dihydroorotate_DH_2"/>
</dbReference>
<feature type="domain" description="Dihydroorotate dehydrogenase catalytic" evidence="12">
    <location>
        <begin position="43"/>
        <end position="331"/>
    </location>
</feature>
<feature type="active site" description="Nucleophile" evidence="11">
    <location>
        <position position="174"/>
    </location>
</feature>
<feature type="binding site" evidence="11">
    <location>
        <position position="84"/>
    </location>
    <ligand>
        <name>FMN</name>
        <dbReference type="ChEBI" id="CHEBI:58210"/>
    </ligand>
</feature>
<comment type="similarity">
    <text evidence="4 11">Belongs to the dihydroorotate dehydrogenase family. Type 2 subfamily.</text>
</comment>
<dbReference type="GO" id="GO:0106430">
    <property type="term" value="F:dihydroorotate dehydrogenase (quinone) activity"/>
    <property type="evidence" value="ECO:0007669"/>
    <property type="project" value="UniProtKB-EC"/>
</dbReference>
<dbReference type="UniPathway" id="UPA00070">
    <property type="reaction ID" value="UER00946"/>
</dbReference>
<feature type="binding site" evidence="11">
    <location>
        <begin position="239"/>
        <end position="240"/>
    </location>
    <ligand>
        <name>substrate</name>
    </ligand>
</feature>
<feature type="binding site" evidence="11">
    <location>
        <position position="171"/>
    </location>
    <ligand>
        <name>FMN</name>
        <dbReference type="ChEBI" id="CHEBI:58210"/>
    </ligand>
</feature>
<evidence type="ECO:0000256" key="7">
    <source>
        <dbReference type="ARBA" id="ARBA00022975"/>
    </source>
</evidence>
<comment type="function">
    <text evidence="1 11">Catalyzes the conversion of dihydroorotate to orotate with quinone as electron acceptor.</text>
</comment>
<dbReference type="HAMAP" id="MF_00225">
    <property type="entry name" value="DHO_dh_type2"/>
    <property type="match status" value="1"/>
</dbReference>
<feature type="binding site" evidence="11">
    <location>
        <position position="238"/>
    </location>
    <ligand>
        <name>FMN</name>
        <dbReference type="ChEBI" id="CHEBI:58210"/>
    </ligand>
</feature>
<dbReference type="Proteomes" id="UP000011717">
    <property type="component" value="Unassembled WGS sequence"/>
</dbReference>
<dbReference type="PIRSF" id="PIRSF000164">
    <property type="entry name" value="DHO_oxidase"/>
    <property type="match status" value="1"/>
</dbReference>
<organism evidence="13 14">
    <name type="scientific">Pacificimonas flava</name>
    <dbReference type="NCBI Taxonomy" id="1234595"/>
    <lineage>
        <taxon>Bacteria</taxon>
        <taxon>Pseudomonadati</taxon>
        <taxon>Pseudomonadota</taxon>
        <taxon>Alphaproteobacteria</taxon>
        <taxon>Sphingomonadales</taxon>
        <taxon>Sphingosinicellaceae</taxon>
        <taxon>Pacificimonas</taxon>
    </lineage>
</organism>
<dbReference type="AlphaFoldDB" id="M2U6D1"/>
<comment type="subunit">
    <text evidence="11">Monomer.</text>
</comment>
<reference evidence="13 14" key="1">
    <citation type="journal article" date="2013" name="Genome Announc.">
        <title>Draft Genome Sequence of Strain JLT2015T, Belonging to the Family Sphingomonadaceae of the Alphaproteobacteria.</title>
        <authorList>
            <person name="Tang K."/>
            <person name="Liu K."/>
            <person name="Li S."/>
            <person name="Jiao N."/>
        </authorList>
    </citation>
    <scope>NUCLEOTIDE SEQUENCE [LARGE SCALE GENOMIC DNA]</scope>
    <source>
        <strain evidence="13 14">JLT2015</strain>
    </source>
</reference>
<comment type="cofactor">
    <cofactor evidence="11">
        <name>FMN</name>
        <dbReference type="ChEBI" id="CHEBI:58210"/>
    </cofactor>
    <text evidence="11">Binds 1 FMN per subunit.</text>
</comment>
<feature type="binding site" evidence="11">
    <location>
        <position position="210"/>
    </location>
    <ligand>
        <name>FMN</name>
        <dbReference type="ChEBI" id="CHEBI:58210"/>
    </ligand>
</feature>
<proteinExistence type="inferred from homology"/>
<keyword evidence="7 11" id="KW-0665">Pyrimidine biosynthesis</keyword>
<keyword evidence="6 11" id="KW-0288">FMN</keyword>
<dbReference type="InterPro" id="IPR012135">
    <property type="entry name" value="Dihydroorotate_DH_1_2"/>
</dbReference>
<feature type="binding site" evidence="11">
    <location>
        <position position="290"/>
    </location>
    <ligand>
        <name>FMN</name>
        <dbReference type="ChEBI" id="CHEBI:58210"/>
    </ligand>
</feature>
<evidence type="ECO:0000256" key="6">
    <source>
        <dbReference type="ARBA" id="ARBA00022643"/>
    </source>
</evidence>
<comment type="catalytic activity">
    <reaction evidence="10 11">
        <text>(S)-dihydroorotate + a quinone = orotate + a quinol</text>
        <dbReference type="Rhea" id="RHEA:30187"/>
        <dbReference type="ChEBI" id="CHEBI:24646"/>
        <dbReference type="ChEBI" id="CHEBI:30839"/>
        <dbReference type="ChEBI" id="CHEBI:30864"/>
        <dbReference type="ChEBI" id="CHEBI:132124"/>
        <dbReference type="EC" id="1.3.5.2"/>
    </reaction>
</comment>
<keyword evidence="11" id="KW-1003">Cell membrane</keyword>
<feature type="binding site" evidence="11">
    <location>
        <position position="261"/>
    </location>
    <ligand>
        <name>FMN</name>
        <dbReference type="ChEBI" id="CHEBI:58210"/>
    </ligand>
</feature>
<dbReference type="InterPro" id="IPR001295">
    <property type="entry name" value="Dihydroorotate_DH_CS"/>
</dbReference>
<dbReference type="SUPFAM" id="SSF51395">
    <property type="entry name" value="FMN-linked oxidoreductases"/>
    <property type="match status" value="1"/>
</dbReference>
<dbReference type="GO" id="GO:0044205">
    <property type="term" value="P:'de novo' UMP biosynthetic process"/>
    <property type="evidence" value="ECO:0007669"/>
    <property type="project" value="UniProtKB-UniRule"/>
</dbReference>
<keyword evidence="14" id="KW-1185">Reference proteome</keyword>
<evidence type="ECO:0000256" key="8">
    <source>
        <dbReference type="ARBA" id="ARBA00023002"/>
    </source>
</evidence>
<protein>
    <recommendedName>
        <fullName evidence="11">Dihydroorotate dehydrogenase (quinone)</fullName>
        <ecNumber evidence="11">1.3.5.2</ecNumber>
    </recommendedName>
    <alternativeName>
        <fullName evidence="11">DHOdehase</fullName>
        <shortName evidence="11">DHOD</shortName>
        <shortName evidence="11">DHODase</shortName>
    </alternativeName>
    <alternativeName>
        <fullName evidence="11">Dihydroorotate oxidase</fullName>
    </alternativeName>
</protein>
<gene>
    <name evidence="11" type="primary">pyrD</name>
    <name evidence="13" type="ORF">C725_1459</name>
</gene>
<dbReference type="GO" id="GO:0005737">
    <property type="term" value="C:cytoplasm"/>
    <property type="evidence" value="ECO:0007669"/>
    <property type="project" value="InterPro"/>
</dbReference>
<keyword evidence="9 11" id="KW-0472">Membrane</keyword>
<evidence type="ECO:0000256" key="2">
    <source>
        <dbReference type="ARBA" id="ARBA00004370"/>
    </source>
</evidence>
<name>M2U6D1_9SPHN</name>
<accession>M2U6D1</accession>
<dbReference type="NCBIfam" id="NF003645">
    <property type="entry name" value="PRK05286.1-2"/>
    <property type="match status" value="1"/>
</dbReference>
<dbReference type="NCBIfam" id="TIGR01036">
    <property type="entry name" value="pyrD_sub2"/>
    <property type="match status" value="1"/>
</dbReference>
<evidence type="ECO:0000256" key="4">
    <source>
        <dbReference type="ARBA" id="ARBA00005359"/>
    </source>
</evidence>
<comment type="subcellular location">
    <subcellularLocation>
        <location evidence="11">Cell membrane</location>
        <topology evidence="11">Peripheral membrane protein</topology>
    </subcellularLocation>
    <subcellularLocation>
        <location evidence="2">Membrane</location>
    </subcellularLocation>
</comment>
<dbReference type="PANTHER" id="PTHR48109">
    <property type="entry name" value="DIHYDROOROTATE DEHYDROGENASE (QUINONE), MITOCHONDRIAL-RELATED"/>
    <property type="match status" value="1"/>
</dbReference>
<evidence type="ECO:0000256" key="11">
    <source>
        <dbReference type="HAMAP-Rule" id="MF_00225"/>
    </source>
</evidence>
<dbReference type="GO" id="GO:0006207">
    <property type="term" value="P:'de novo' pyrimidine nucleobase biosynthetic process"/>
    <property type="evidence" value="ECO:0007669"/>
    <property type="project" value="UniProtKB-UniRule"/>
</dbReference>
<evidence type="ECO:0000256" key="1">
    <source>
        <dbReference type="ARBA" id="ARBA00003125"/>
    </source>
</evidence>
<keyword evidence="8 11" id="KW-0560">Oxidoreductase</keyword>
<feature type="binding site" evidence="11">
    <location>
        <begin position="60"/>
        <end position="64"/>
    </location>
    <ligand>
        <name>FMN</name>
        <dbReference type="ChEBI" id="CHEBI:58210"/>
    </ligand>
</feature>
<keyword evidence="5 11" id="KW-0285">Flavoprotein</keyword>
<feature type="binding site" evidence="11">
    <location>
        <position position="171"/>
    </location>
    <ligand>
        <name>substrate</name>
    </ligand>
</feature>
<evidence type="ECO:0000259" key="12">
    <source>
        <dbReference type="Pfam" id="PF01180"/>
    </source>
</evidence>
<comment type="caution">
    <text evidence="13">The sequence shown here is derived from an EMBL/GenBank/DDBJ whole genome shotgun (WGS) entry which is preliminary data.</text>
</comment>
<evidence type="ECO:0000256" key="9">
    <source>
        <dbReference type="ARBA" id="ARBA00023136"/>
    </source>
</evidence>
<dbReference type="PROSITE" id="PS00911">
    <property type="entry name" value="DHODEHASE_1"/>
    <property type="match status" value="1"/>
</dbReference>
<feature type="binding site" evidence="11">
    <location>
        <position position="64"/>
    </location>
    <ligand>
        <name>substrate</name>
    </ligand>
</feature>
<dbReference type="NCBIfam" id="NF003652">
    <property type="entry name" value="PRK05286.2-5"/>
    <property type="match status" value="1"/>
</dbReference>
<evidence type="ECO:0000313" key="14">
    <source>
        <dbReference type="Proteomes" id="UP000011717"/>
    </source>
</evidence>
<sequence length="350" mass="36768">MSMFFPLMRPLLFRLDAERVHGMTVAALKRAPTGPVPASDPVLRSDVAGLTFANPVGLAAGFDKNAEVPAAMLGLGFGFVEVGTLTPRPQSGNPRPRIFRLPKDRAVINRLGFNNGGLDRALARLSRRQPGTGAGMLGINVGANKDSEDRIADYEVGVRRAAPLADYLTVNISSPNTPGLRALQSKDALAELLERSLAARGGRAIPLFVKVAPDLSDSDVADIAEVALASGVSGLICSNTTIARPDALRSDRRAEEGGLSGRPLKARALDRLIAFRQATGGRLPLIGVGGIETAEDAYARIRAGASLVQLYTALVYEGPRLPRRLAAGLAKHVKADGFASVAEAVGADAR</sequence>
<feature type="binding site" evidence="11">
    <location>
        <position position="140"/>
    </location>
    <ligand>
        <name>FMN</name>
        <dbReference type="ChEBI" id="CHEBI:58210"/>
    </ligand>
</feature>
<dbReference type="Pfam" id="PF01180">
    <property type="entry name" value="DHO_dh"/>
    <property type="match status" value="1"/>
</dbReference>
<evidence type="ECO:0000313" key="13">
    <source>
        <dbReference type="EMBL" id="EMD83558.1"/>
    </source>
</evidence>
<dbReference type="RefSeq" id="WP_008601389.1">
    <property type="nucleotide sequence ID" value="NZ_AMRV01000003.1"/>
</dbReference>
<dbReference type="InterPro" id="IPR005720">
    <property type="entry name" value="Dihydroorotate_DH_cat"/>
</dbReference>
<feature type="binding site" evidence="11">
    <location>
        <begin position="109"/>
        <end position="113"/>
    </location>
    <ligand>
        <name>substrate</name>
    </ligand>
</feature>
<evidence type="ECO:0000256" key="3">
    <source>
        <dbReference type="ARBA" id="ARBA00005161"/>
    </source>
</evidence>
<comment type="pathway">
    <text evidence="3 11">Pyrimidine metabolism; UMP biosynthesis via de novo pathway; orotate from (S)-dihydroorotate (quinone route): step 1/1.</text>
</comment>
<dbReference type="GO" id="GO:0005886">
    <property type="term" value="C:plasma membrane"/>
    <property type="evidence" value="ECO:0007669"/>
    <property type="project" value="UniProtKB-SubCell"/>
</dbReference>
<dbReference type="InterPro" id="IPR013785">
    <property type="entry name" value="Aldolase_TIM"/>
</dbReference>
<dbReference type="PATRIC" id="fig|1234595.3.peg.1461"/>
<dbReference type="PROSITE" id="PS00912">
    <property type="entry name" value="DHODEHASE_2"/>
    <property type="match status" value="1"/>
</dbReference>
<dbReference type="PANTHER" id="PTHR48109:SF4">
    <property type="entry name" value="DIHYDROOROTATE DEHYDROGENASE (QUINONE), MITOCHONDRIAL"/>
    <property type="match status" value="1"/>
</dbReference>
<dbReference type="Gene3D" id="3.20.20.70">
    <property type="entry name" value="Aldolase class I"/>
    <property type="match status" value="1"/>
</dbReference>
<dbReference type="EMBL" id="AMRV01000003">
    <property type="protein sequence ID" value="EMD83558.1"/>
    <property type="molecule type" value="Genomic_DNA"/>
</dbReference>
<feature type="binding site" evidence="11">
    <location>
        <position position="176"/>
    </location>
    <ligand>
        <name>substrate</name>
    </ligand>
</feature>